<comment type="subcellular location">
    <subcellularLocation>
        <location evidence="7">Cell inner membrane</location>
        <topology evidence="7">Multi-pass membrane protein</topology>
    </subcellularLocation>
    <subcellularLocation>
        <location evidence="1">Cell membrane</location>
        <topology evidence="1">Multi-pass membrane protein</topology>
    </subcellularLocation>
</comment>
<evidence type="ECO:0000256" key="6">
    <source>
        <dbReference type="ARBA" id="ARBA00023136"/>
    </source>
</evidence>
<evidence type="ECO:0000256" key="4">
    <source>
        <dbReference type="ARBA" id="ARBA00022692"/>
    </source>
</evidence>
<protein>
    <recommendedName>
        <fullName evidence="7">TRAP transporter small permease protein</fullName>
    </recommendedName>
</protein>
<keyword evidence="3" id="KW-1003">Cell membrane</keyword>
<evidence type="ECO:0000259" key="8">
    <source>
        <dbReference type="Pfam" id="PF04290"/>
    </source>
</evidence>
<evidence type="ECO:0000256" key="7">
    <source>
        <dbReference type="RuleBase" id="RU369079"/>
    </source>
</evidence>
<evidence type="ECO:0000313" key="10">
    <source>
        <dbReference type="Proteomes" id="UP000601990"/>
    </source>
</evidence>
<dbReference type="EMBL" id="WTVH01000016">
    <property type="protein sequence ID" value="NMF93643.1"/>
    <property type="molecule type" value="Genomic_DNA"/>
</dbReference>
<sequence>MSEPIATPVCAPQDPIGRSLFFLSRTFAAAGGLVLVAVSIMSVFSIASRALTGNAVLGDFELVQIGSAVAVAAFLPWGQMRGSHVFVDFFTTGLRPCMRARLDGLGALLLAICAGIVAWRMTIGTVDLRASSETSMLLGVPTWYAYMLMSPSFALLAATAFYTSSQKFREQPA</sequence>
<name>A0ABX1N303_9RHOO</name>
<feature type="transmembrane region" description="Helical" evidence="7">
    <location>
        <begin position="27"/>
        <end position="48"/>
    </location>
</feature>
<comment type="caution">
    <text evidence="7">Lacks conserved residue(s) required for the propagation of feature annotation.</text>
</comment>
<proteinExistence type="inferred from homology"/>
<evidence type="ECO:0000256" key="3">
    <source>
        <dbReference type="ARBA" id="ARBA00022475"/>
    </source>
</evidence>
<dbReference type="Pfam" id="PF04290">
    <property type="entry name" value="DctQ"/>
    <property type="match status" value="1"/>
</dbReference>
<feature type="transmembrane region" description="Helical" evidence="7">
    <location>
        <begin position="143"/>
        <end position="162"/>
    </location>
</feature>
<comment type="caution">
    <text evidence="9">The sequence shown here is derived from an EMBL/GenBank/DDBJ whole genome shotgun (WGS) entry which is preliminary data.</text>
</comment>
<comment type="function">
    <text evidence="7">Part of the tripartite ATP-independent periplasmic (TRAP) transport system.</text>
</comment>
<evidence type="ECO:0000256" key="1">
    <source>
        <dbReference type="ARBA" id="ARBA00004651"/>
    </source>
</evidence>
<dbReference type="Proteomes" id="UP000601990">
    <property type="component" value="Unassembled WGS sequence"/>
</dbReference>
<keyword evidence="7" id="KW-0997">Cell inner membrane</keyword>
<evidence type="ECO:0000256" key="2">
    <source>
        <dbReference type="ARBA" id="ARBA00022448"/>
    </source>
</evidence>
<evidence type="ECO:0000256" key="5">
    <source>
        <dbReference type="ARBA" id="ARBA00022989"/>
    </source>
</evidence>
<comment type="similarity">
    <text evidence="7">Belongs to the TRAP transporter small permease family.</text>
</comment>
<organism evidence="9 10">
    <name type="scientific">Aromatoleum buckelii</name>
    <dbReference type="NCBI Taxonomy" id="200254"/>
    <lineage>
        <taxon>Bacteria</taxon>
        <taxon>Pseudomonadati</taxon>
        <taxon>Pseudomonadota</taxon>
        <taxon>Betaproteobacteria</taxon>
        <taxon>Rhodocyclales</taxon>
        <taxon>Rhodocyclaceae</taxon>
        <taxon>Aromatoleum</taxon>
    </lineage>
</organism>
<reference evidence="9" key="1">
    <citation type="submission" date="2019-12" db="EMBL/GenBank/DDBJ databases">
        <title>Comparative genomics gives insights into the taxonomy of the Azoarcus-Aromatoleum group and reveals separate origins of nif in the plant-associated Azoarcus and non-plant-associated Aromatoleum sub-groups.</title>
        <authorList>
            <person name="Lafos M."/>
            <person name="Maluk M."/>
            <person name="Batista M."/>
            <person name="Junghare M."/>
            <person name="Carmona M."/>
            <person name="Faoro H."/>
            <person name="Cruz L.M."/>
            <person name="Battistoni F."/>
            <person name="De Souza E."/>
            <person name="Pedrosa F."/>
            <person name="Chen W.-M."/>
            <person name="Poole P.S."/>
            <person name="Dixon R.A."/>
            <person name="James E.K."/>
        </authorList>
    </citation>
    <scope>NUCLEOTIDE SEQUENCE</scope>
    <source>
        <strain evidence="9">U120</strain>
    </source>
</reference>
<keyword evidence="5 7" id="KW-1133">Transmembrane helix</keyword>
<feature type="transmembrane region" description="Helical" evidence="7">
    <location>
        <begin position="105"/>
        <end position="123"/>
    </location>
</feature>
<keyword evidence="2 7" id="KW-0813">Transport</keyword>
<keyword evidence="4 7" id="KW-0812">Transmembrane</keyword>
<keyword evidence="10" id="KW-1185">Reference proteome</keyword>
<dbReference type="RefSeq" id="WP_169198903.1">
    <property type="nucleotide sequence ID" value="NZ_WTVH02000009.1"/>
</dbReference>
<gene>
    <name evidence="9" type="ORF">GO608_09915</name>
</gene>
<dbReference type="InterPro" id="IPR055348">
    <property type="entry name" value="DctQ"/>
</dbReference>
<comment type="subunit">
    <text evidence="7">The complex comprises the extracytoplasmic solute receptor protein and the two transmembrane proteins.</text>
</comment>
<evidence type="ECO:0000313" key="9">
    <source>
        <dbReference type="EMBL" id="NMF93643.1"/>
    </source>
</evidence>
<accession>A0ABX1N303</accession>
<keyword evidence="6 7" id="KW-0472">Membrane</keyword>
<feature type="domain" description="Tripartite ATP-independent periplasmic transporters DctQ component" evidence="8">
    <location>
        <begin position="40"/>
        <end position="168"/>
    </location>
</feature>